<comment type="caution">
    <text evidence="4">The sequence shown here is derived from an EMBL/GenBank/DDBJ whole genome shotgun (WGS) entry which is preliminary data.</text>
</comment>
<dbReference type="SUPFAM" id="SSF52540">
    <property type="entry name" value="P-loop containing nucleoside triphosphate hydrolases"/>
    <property type="match status" value="1"/>
</dbReference>
<dbReference type="PANTHER" id="PTHR43681:SF1">
    <property type="entry name" value="SARCALUMENIN"/>
    <property type="match status" value="1"/>
</dbReference>
<evidence type="ECO:0000256" key="2">
    <source>
        <dbReference type="SAM" id="Phobius"/>
    </source>
</evidence>
<dbReference type="CDD" id="cd09912">
    <property type="entry name" value="DLP_2"/>
    <property type="match status" value="1"/>
</dbReference>
<evidence type="ECO:0000313" key="4">
    <source>
        <dbReference type="EMBL" id="KYF52657.1"/>
    </source>
</evidence>
<dbReference type="Gene3D" id="3.40.50.300">
    <property type="entry name" value="P-loop containing nucleotide triphosphate hydrolases"/>
    <property type="match status" value="1"/>
</dbReference>
<evidence type="ECO:0000256" key="1">
    <source>
        <dbReference type="SAM" id="MobiDB-lite"/>
    </source>
</evidence>
<feature type="domain" description="Dynamin N-terminal" evidence="3">
    <location>
        <begin position="50"/>
        <end position="209"/>
    </location>
</feature>
<dbReference type="InterPro" id="IPR045063">
    <property type="entry name" value="Dynamin_N"/>
</dbReference>
<keyword evidence="2" id="KW-1133">Transmembrane helix</keyword>
<feature type="compositionally biased region" description="Low complexity" evidence="1">
    <location>
        <begin position="596"/>
        <end position="605"/>
    </location>
</feature>
<gene>
    <name evidence="4" type="ORF">BE08_01120</name>
</gene>
<dbReference type="Pfam" id="PF00350">
    <property type="entry name" value="Dynamin_N"/>
    <property type="match status" value="1"/>
</dbReference>
<protein>
    <recommendedName>
        <fullName evidence="3">Dynamin N-terminal domain-containing protein</fullName>
    </recommendedName>
</protein>
<dbReference type="InterPro" id="IPR051943">
    <property type="entry name" value="TRAFAC_Dynamin-like_GTPase"/>
</dbReference>
<dbReference type="AlphaFoldDB" id="A0A150PAE7"/>
<keyword evidence="2" id="KW-0812">Transmembrane</keyword>
<dbReference type="PANTHER" id="PTHR43681">
    <property type="entry name" value="TRANSMEMBRANE GTPASE FZO"/>
    <property type="match status" value="1"/>
</dbReference>
<dbReference type="InterPro" id="IPR027417">
    <property type="entry name" value="P-loop_NTPase"/>
</dbReference>
<sequence>MLESFHSRKDDVTGALRGLVEFAESLGARSVATRITNDLVKKLDADRFHLVVVGEFNHGKTTFVNALLGASILPVGVTPTTAVIHHLEYAAEPRAEVVHASGERAPLPFEDVRAFTVGGERSSSAGEVKFLEVGYPAELLRERVVLVDTPGVNDLSLQRADITYSYIPRSDAVLFLIDAGQPLKESERIFLQDKLLGQSRDKIVFVVTKRDIWSQDEEVEALAYIRSELGKLVKSPVVFPISSERALEGDRPGSGMPELLDHLTRFLAEERGRILLDNALGEGIEAARLLGKGVDARRRATAMSREELSRRIELIEKDLAGQSRTIEERRAGIREEVSAIRAWVRRDLDRFVDDVLRQLPAIIDEANTDEIKVYLGAFLERTFAEWAQAETKEIATALEALAEKTIALVREDAHDVARRVSEALGGDVKPPNVEVDTFGYDVGVFALFTIGLGVMFTNALLGGILALAAPVLAVYVKEKVEAETRKKAKEMAPVALREAAARIGPKLDEMIQEFASRLDAWVVTAGQELHREVIEVLKAAREERARVEPSSESQLKACDAQAEALKALTARLEGLRSALWTVENGESKPIPPPVSSVPNAPGGSA</sequence>
<keyword evidence="2" id="KW-0472">Membrane</keyword>
<dbReference type="EMBL" id="JELY01002406">
    <property type="protein sequence ID" value="KYF52657.1"/>
    <property type="molecule type" value="Genomic_DNA"/>
</dbReference>
<proteinExistence type="predicted"/>
<organism evidence="4 5">
    <name type="scientific">Sorangium cellulosum</name>
    <name type="common">Polyangium cellulosum</name>
    <dbReference type="NCBI Taxonomy" id="56"/>
    <lineage>
        <taxon>Bacteria</taxon>
        <taxon>Pseudomonadati</taxon>
        <taxon>Myxococcota</taxon>
        <taxon>Polyangia</taxon>
        <taxon>Polyangiales</taxon>
        <taxon>Polyangiaceae</taxon>
        <taxon>Sorangium</taxon>
    </lineage>
</organism>
<reference evidence="4 5" key="1">
    <citation type="submission" date="2014-02" db="EMBL/GenBank/DDBJ databases">
        <title>The small core and large imbalanced accessory genome model reveals a collaborative survival strategy of Sorangium cellulosum strains in nature.</title>
        <authorList>
            <person name="Han K."/>
            <person name="Peng R."/>
            <person name="Blom J."/>
            <person name="Li Y.-Z."/>
        </authorList>
    </citation>
    <scope>NUCLEOTIDE SEQUENCE [LARGE SCALE GENOMIC DNA]</scope>
    <source>
        <strain evidence="4 5">So0157-25</strain>
    </source>
</reference>
<evidence type="ECO:0000313" key="5">
    <source>
        <dbReference type="Proteomes" id="UP000075420"/>
    </source>
</evidence>
<evidence type="ECO:0000259" key="3">
    <source>
        <dbReference type="Pfam" id="PF00350"/>
    </source>
</evidence>
<dbReference type="Proteomes" id="UP000075420">
    <property type="component" value="Unassembled WGS sequence"/>
</dbReference>
<accession>A0A150PAE7</accession>
<feature type="transmembrane region" description="Helical" evidence="2">
    <location>
        <begin position="443"/>
        <end position="476"/>
    </location>
</feature>
<name>A0A150PAE7_SORCE</name>
<feature type="region of interest" description="Disordered" evidence="1">
    <location>
        <begin position="582"/>
        <end position="605"/>
    </location>
</feature>